<dbReference type="Gene3D" id="1.25.40.390">
    <property type="match status" value="1"/>
</dbReference>
<dbReference type="Pfam" id="PF14322">
    <property type="entry name" value="SusD-like_3"/>
    <property type="match status" value="1"/>
</dbReference>
<dbReference type="PATRIC" id="fig|188932.3.peg.2257"/>
<evidence type="ECO:0000256" key="3">
    <source>
        <dbReference type="ARBA" id="ARBA00022729"/>
    </source>
</evidence>
<keyword evidence="5" id="KW-0998">Cell outer membrane</keyword>
<evidence type="ECO:0000313" key="9">
    <source>
        <dbReference type="Proteomes" id="UP000071561"/>
    </source>
</evidence>
<feature type="domain" description="RagB/SusD" evidence="6">
    <location>
        <begin position="340"/>
        <end position="415"/>
    </location>
</feature>
<comment type="subcellular location">
    <subcellularLocation>
        <location evidence="1">Cell outer membrane</location>
    </subcellularLocation>
</comment>
<dbReference type="RefSeq" id="WP_068400432.1">
    <property type="nucleotide sequence ID" value="NZ_CP014504.1"/>
</dbReference>
<dbReference type="InterPro" id="IPR033985">
    <property type="entry name" value="SusD-like_N"/>
</dbReference>
<evidence type="ECO:0000256" key="2">
    <source>
        <dbReference type="ARBA" id="ARBA00006275"/>
    </source>
</evidence>
<dbReference type="GO" id="GO:0009279">
    <property type="term" value="C:cell outer membrane"/>
    <property type="evidence" value="ECO:0007669"/>
    <property type="project" value="UniProtKB-SubCell"/>
</dbReference>
<name>A0A127VCM8_9SPHI</name>
<dbReference type="Proteomes" id="UP000071561">
    <property type="component" value="Chromosome"/>
</dbReference>
<dbReference type="InterPro" id="IPR011990">
    <property type="entry name" value="TPR-like_helical_dom_sf"/>
</dbReference>
<dbReference type="AlphaFoldDB" id="A0A127VCM8"/>
<reference evidence="8 9" key="1">
    <citation type="submission" date="2016-03" db="EMBL/GenBank/DDBJ databases">
        <title>Complete genome sequence of Pedobacter cryoconitis PAMC 27485.</title>
        <authorList>
            <person name="Lee J."/>
            <person name="Kim O.-S."/>
        </authorList>
    </citation>
    <scope>NUCLEOTIDE SEQUENCE [LARGE SCALE GENOMIC DNA]</scope>
    <source>
        <strain evidence="8 9">PAMC 27485</strain>
    </source>
</reference>
<comment type="similarity">
    <text evidence="2">Belongs to the SusD family.</text>
</comment>
<sequence length="458" mass="51955">MNKLYKIIAAVLVIGCLTNAVGCKKFLDEKTSRKLAVPNTLMDFQALLDNPLKINYNSPSAGEISSDSYYLTDEKWESLADENERRKYIWAKDNLFAADSNEWADIYQAIYFCNTVVAGVDKLTRTGSNATEWNNVKGQALYCRGNNYLDAVIIWSLAYDKQSSSSDLGLPLRLNTNFSEVSVRSSVQQTYEQIIEDVKSSVALLPLVPLSKFRPSKSAAYGLLARTYLSMRDYDNAYVYADSCLSLNSTLLDYNTLKLESNYPFTVANNTEVIYFRFMNATDIIYETMPIVIPETYGSYNANDLRKQAFFKKNEEDETYWFSGSYGGRLGLFCGVATNEIFLIKAECLARAGKITESIKVLNALLAERWDKTKVYTPYFAADANEALNIVLQERRKELLMTGLRWMDIKRLNKEGGNIMLTRTLKGQTYKLQPNDLRFALPIPEDVIALSGMIQNKR</sequence>
<dbReference type="EMBL" id="CP014504">
    <property type="protein sequence ID" value="AMP99055.1"/>
    <property type="molecule type" value="Genomic_DNA"/>
</dbReference>
<dbReference type="KEGG" id="pcm:AY601_2154"/>
<feature type="domain" description="SusD-like N-terminal" evidence="7">
    <location>
        <begin position="25"/>
        <end position="229"/>
    </location>
</feature>
<evidence type="ECO:0000259" key="6">
    <source>
        <dbReference type="Pfam" id="PF07980"/>
    </source>
</evidence>
<dbReference type="Pfam" id="PF07980">
    <property type="entry name" value="SusD_RagB"/>
    <property type="match status" value="1"/>
</dbReference>
<protein>
    <recommendedName>
        <fullName evidence="10">SusD-like starch-binding protein associating with outer membrane</fullName>
    </recommendedName>
</protein>
<keyword evidence="3" id="KW-0732">Signal</keyword>
<evidence type="ECO:0000259" key="7">
    <source>
        <dbReference type="Pfam" id="PF14322"/>
    </source>
</evidence>
<evidence type="ECO:0000256" key="5">
    <source>
        <dbReference type="ARBA" id="ARBA00023237"/>
    </source>
</evidence>
<accession>A0A127VCM8</accession>
<proteinExistence type="inferred from homology"/>
<keyword evidence="4" id="KW-0472">Membrane</keyword>
<dbReference type="SUPFAM" id="SSF48452">
    <property type="entry name" value="TPR-like"/>
    <property type="match status" value="1"/>
</dbReference>
<organism evidence="8 9">
    <name type="scientific">Pedobacter cryoconitis</name>
    <dbReference type="NCBI Taxonomy" id="188932"/>
    <lineage>
        <taxon>Bacteria</taxon>
        <taxon>Pseudomonadati</taxon>
        <taxon>Bacteroidota</taxon>
        <taxon>Sphingobacteriia</taxon>
        <taxon>Sphingobacteriales</taxon>
        <taxon>Sphingobacteriaceae</taxon>
        <taxon>Pedobacter</taxon>
    </lineage>
</organism>
<dbReference type="InterPro" id="IPR012944">
    <property type="entry name" value="SusD_RagB_dom"/>
</dbReference>
<evidence type="ECO:0008006" key="10">
    <source>
        <dbReference type="Google" id="ProtNLM"/>
    </source>
</evidence>
<gene>
    <name evidence="8" type="ORF">AY601_2154</name>
</gene>
<keyword evidence="9" id="KW-1185">Reference proteome</keyword>
<evidence type="ECO:0000256" key="1">
    <source>
        <dbReference type="ARBA" id="ARBA00004442"/>
    </source>
</evidence>
<evidence type="ECO:0000256" key="4">
    <source>
        <dbReference type="ARBA" id="ARBA00023136"/>
    </source>
</evidence>
<dbReference type="OrthoDB" id="653598at2"/>
<evidence type="ECO:0000313" key="8">
    <source>
        <dbReference type="EMBL" id="AMP99055.1"/>
    </source>
</evidence>